<dbReference type="EMBL" id="JNBS01000703">
    <property type="protein sequence ID" value="OQS03984.1"/>
    <property type="molecule type" value="Genomic_DNA"/>
</dbReference>
<gene>
    <name evidence="1" type="ORF">THRCLA_21007</name>
</gene>
<comment type="caution">
    <text evidence="1">The sequence shown here is derived from an EMBL/GenBank/DDBJ whole genome shotgun (WGS) entry which is preliminary data.</text>
</comment>
<accession>A0A1W0A137</accession>
<reference evidence="1 2" key="1">
    <citation type="journal article" date="2014" name="Genome Biol. Evol.">
        <title>The secreted proteins of Achlya hypogyna and Thraustotheca clavata identify the ancestral oomycete secretome and reveal gene acquisitions by horizontal gene transfer.</title>
        <authorList>
            <person name="Misner I."/>
            <person name="Blouin N."/>
            <person name="Leonard G."/>
            <person name="Richards T.A."/>
            <person name="Lane C.E."/>
        </authorList>
    </citation>
    <scope>NUCLEOTIDE SEQUENCE [LARGE SCALE GENOMIC DNA]</scope>
    <source>
        <strain evidence="1 2">ATCC 34112</strain>
    </source>
</reference>
<dbReference type="AlphaFoldDB" id="A0A1W0A137"/>
<dbReference type="OrthoDB" id="74779at2759"/>
<dbReference type="Proteomes" id="UP000243217">
    <property type="component" value="Unassembled WGS sequence"/>
</dbReference>
<protein>
    <submittedName>
        <fullName evidence="1">Uncharacterized protein</fullName>
    </submittedName>
</protein>
<name>A0A1W0A137_9STRA</name>
<sequence>MKSNQDDIHENDRWRLRLAMHHDNPLVHKPCKATLENPALCQPIEKTSSTIWRRRIPESGYHSPKVRPRVSNHEHRVAALSMPRTTKSPVFEF</sequence>
<proteinExistence type="predicted"/>
<evidence type="ECO:0000313" key="1">
    <source>
        <dbReference type="EMBL" id="OQS03984.1"/>
    </source>
</evidence>
<keyword evidence="2" id="KW-1185">Reference proteome</keyword>
<evidence type="ECO:0000313" key="2">
    <source>
        <dbReference type="Proteomes" id="UP000243217"/>
    </source>
</evidence>
<organism evidence="1 2">
    <name type="scientific">Thraustotheca clavata</name>
    <dbReference type="NCBI Taxonomy" id="74557"/>
    <lineage>
        <taxon>Eukaryota</taxon>
        <taxon>Sar</taxon>
        <taxon>Stramenopiles</taxon>
        <taxon>Oomycota</taxon>
        <taxon>Saprolegniomycetes</taxon>
        <taxon>Saprolegniales</taxon>
        <taxon>Achlyaceae</taxon>
        <taxon>Thraustotheca</taxon>
    </lineage>
</organism>